<proteinExistence type="predicted"/>
<dbReference type="Proteomes" id="UP000323917">
    <property type="component" value="Chromosome"/>
</dbReference>
<dbReference type="AlphaFoldDB" id="A0A5B9QMH1"/>
<organism evidence="1 2">
    <name type="scientific">Bythopirellula goksoeyrii</name>
    <dbReference type="NCBI Taxonomy" id="1400387"/>
    <lineage>
        <taxon>Bacteria</taxon>
        <taxon>Pseudomonadati</taxon>
        <taxon>Planctomycetota</taxon>
        <taxon>Planctomycetia</taxon>
        <taxon>Pirellulales</taxon>
        <taxon>Lacipirellulaceae</taxon>
        <taxon>Bythopirellula</taxon>
    </lineage>
</organism>
<gene>
    <name evidence="1" type="ORF">Pr1d_26190</name>
</gene>
<protein>
    <submittedName>
        <fullName evidence="1">Uncharacterized protein</fullName>
    </submittedName>
</protein>
<dbReference type="RefSeq" id="WP_148073847.1">
    <property type="nucleotide sequence ID" value="NZ_CP042913.1"/>
</dbReference>
<dbReference type="KEGG" id="bgok:Pr1d_26190"/>
<sequence>MRRLVLIGAMLFVGGLLASVADAQIYYGRGPAIYPYAVPSYSYYGGWYPGSYGNIYGNYGSYHVMTPYWNGGYRYRYW</sequence>
<evidence type="ECO:0000313" key="1">
    <source>
        <dbReference type="EMBL" id="QEG35321.1"/>
    </source>
</evidence>
<keyword evidence="2" id="KW-1185">Reference proteome</keyword>
<evidence type="ECO:0000313" key="2">
    <source>
        <dbReference type="Proteomes" id="UP000323917"/>
    </source>
</evidence>
<reference evidence="1 2" key="1">
    <citation type="submission" date="2019-08" db="EMBL/GenBank/DDBJ databases">
        <title>Deep-cultivation of Planctomycetes and their phenomic and genomic characterization uncovers novel biology.</title>
        <authorList>
            <person name="Wiegand S."/>
            <person name="Jogler M."/>
            <person name="Boedeker C."/>
            <person name="Pinto D."/>
            <person name="Vollmers J."/>
            <person name="Rivas-Marin E."/>
            <person name="Kohn T."/>
            <person name="Peeters S.H."/>
            <person name="Heuer A."/>
            <person name="Rast P."/>
            <person name="Oberbeckmann S."/>
            <person name="Bunk B."/>
            <person name="Jeske O."/>
            <person name="Meyerdierks A."/>
            <person name="Storesund J.E."/>
            <person name="Kallscheuer N."/>
            <person name="Luecker S."/>
            <person name="Lage O.M."/>
            <person name="Pohl T."/>
            <person name="Merkel B.J."/>
            <person name="Hornburger P."/>
            <person name="Mueller R.-W."/>
            <person name="Bruemmer F."/>
            <person name="Labrenz M."/>
            <person name="Spormann A.M."/>
            <person name="Op den Camp H."/>
            <person name="Overmann J."/>
            <person name="Amann R."/>
            <person name="Jetten M.S.M."/>
            <person name="Mascher T."/>
            <person name="Medema M.H."/>
            <person name="Devos D.P."/>
            <person name="Kaster A.-K."/>
            <person name="Ovreas L."/>
            <person name="Rohde M."/>
            <person name="Galperin M.Y."/>
            <person name="Jogler C."/>
        </authorList>
    </citation>
    <scope>NUCLEOTIDE SEQUENCE [LARGE SCALE GENOMIC DNA]</scope>
    <source>
        <strain evidence="1 2">Pr1d</strain>
    </source>
</reference>
<accession>A0A5B9QMH1</accession>
<name>A0A5B9QMH1_9BACT</name>
<dbReference type="EMBL" id="CP042913">
    <property type="protein sequence ID" value="QEG35321.1"/>
    <property type="molecule type" value="Genomic_DNA"/>
</dbReference>